<evidence type="ECO:0000256" key="9">
    <source>
        <dbReference type="SAM" id="Phobius"/>
    </source>
</evidence>
<dbReference type="GO" id="GO:0005886">
    <property type="term" value="C:plasma membrane"/>
    <property type="evidence" value="ECO:0007669"/>
    <property type="project" value="UniProtKB-SubCell"/>
</dbReference>
<dbReference type="Pfam" id="PF11356">
    <property type="entry name" value="T2SSC"/>
    <property type="match status" value="1"/>
</dbReference>
<keyword evidence="3" id="KW-1003">Cell membrane</keyword>
<keyword evidence="12" id="KW-1185">Reference proteome</keyword>
<dbReference type="InterPro" id="IPR024961">
    <property type="entry name" value="T2SS_GspC_N"/>
</dbReference>
<sequence>MAVSLPGSLEPRWAVRATTFLLWTLALFCAAYWVLRVVGTPAGAPTAPPVVRTPPPASPAAIASLLGASAAPQAAAPGAPAPSNLASRFVLTGVVADRAGRGAALIAVDGRPPRPFLVGSRIDESLVVQAVDGRQVMIGQELGGPHLVVLELPSTQK</sequence>
<feature type="domain" description="Type II secretion system protein GspC N-terminal" evidence="10">
    <location>
        <begin position="69"/>
        <end position="139"/>
    </location>
</feature>
<gene>
    <name evidence="11" type="ORF">EZ242_17455</name>
</gene>
<keyword evidence="7 9" id="KW-1133">Transmembrane helix</keyword>
<evidence type="ECO:0000256" key="6">
    <source>
        <dbReference type="ARBA" id="ARBA00022927"/>
    </source>
</evidence>
<keyword evidence="4" id="KW-0997">Cell inner membrane</keyword>
<dbReference type="EMBL" id="SMLL01000007">
    <property type="protein sequence ID" value="TFY97316.1"/>
    <property type="molecule type" value="Genomic_DNA"/>
</dbReference>
<dbReference type="AlphaFoldDB" id="A0A4Z0BDD1"/>
<dbReference type="OrthoDB" id="9154044at2"/>
<evidence type="ECO:0000313" key="11">
    <source>
        <dbReference type="EMBL" id="TFY97316.1"/>
    </source>
</evidence>
<keyword evidence="6" id="KW-0653">Protein transport</keyword>
<evidence type="ECO:0000256" key="3">
    <source>
        <dbReference type="ARBA" id="ARBA00022475"/>
    </source>
</evidence>
<comment type="subcellular location">
    <subcellularLocation>
        <location evidence="1">Cell inner membrane</location>
    </subcellularLocation>
</comment>
<evidence type="ECO:0000256" key="1">
    <source>
        <dbReference type="ARBA" id="ARBA00004533"/>
    </source>
</evidence>
<evidence type="ECO:0000313" key="12">
    <source>
        <dbReference type="Proteomes" id="UP000297564"/>
    </source>
</evidence>
<evidence type="ECO:0000256" key="7">
    <source>
        <dbReference type="ARBA" id="ARBA00022989"/>
    </source>
</evidence>
<proteinExistence type="predicted"/>
<keyword evidence="2" id="KW-0813">Transport</keyword>
<evidence type="ECO:0000256" key="2">
    <source>
        <dbReference type="ARBA" id="ARBA00022448"/>
    </source>
</evidence>
<reference evidence="11 12" key="1">
    <citation type="submission" date="2019-03" db="EMBL/GenBank/DDBJ databases">
        <title>Ramlibacter rhizophilus CCTCC AB2015357, whole genome shotgun sequence.</title>
        <authorList>
            <person name="Zhang X."/>
            <person name="Feng G."/>
            <person name="Zhu H."/>
        </authorList>
    </citation>
    <scope>NUCLEOTIDE SEQUENCE [LARGE SCALE GENOMIC DNA]</scope>
    <source>
        <strain evidence="11 12">CCTCC AB2015357</strain>
    </source>
</reference>
<feature type="transmembrane region" description="Helical" evidence="9">
    <location>
        <begin position="13"/>
        <end position="35"/>
    </location>
</feature>
<evidence type="ECO:0000256" key="5">
    <source>
        <dbReference type="ARBA" id="ARBA00022692"/>
    </source>
</evidence>
<evidence type="ECO:0000256" key="4">
    <source>
        <dbReference type="ARBA" id="ARBA00022519"/>
    </source>
</evidence>
<dbReference type="Proteomes" id="UP000297564">
    <property type="component" value="Unassembled WGS sequence"/>
</dbReference>
<evidence type="ECO:0000259" key="10">
    <source>
        <dbReference type="Pfam" id="PF11356"/>
    </source>
</evidence>
<organism evidence="11 12">
    <name type="scientific">Ramlibacter rhizophilus</name>
    <dbReference type="NCBI Taxonomy" id="1781167"/>
    <lineage>
        <taxon>Bacteria</taxon>
        <taxon>Pseudomonadati</taxon>
        <taxon>Pseudomonadota</taxon>
        <taxon>Betaproteobacteria</taxon>
        <taxon>Burkholderiales</taxon>
        <taxon>Comamonadaceae</taxon>
        <taxon>Ramlibacter</taxon>
    </lineage>
</organism>
<keyword evidence="5 9" id="KW-0812">Transmembrane</keyword>
<accession>A0A4Z0BDD1</accession>
<name>A0A4Z0BDD1_9BURK</name>
<keyword evidence="8 9" id="KW-0472">Membrane</keyword>
<dbReference type="GO" id="GO:0015031">
    <property type="term" value="P:protein transport"/>
    <property type="evidence" value="ECO:0007669"/>
    <property type="project" value="UniProtKB-KW"/>
</dbReference>
<evidence type="ECO:0000256" key="8">
    <source>
        <dbReference type="ARBA" id="ARBA00023136"/>
    </source>
</evidence>
<protein>
    <submittedName>
        <fullName evidence="11">General secretion pathway protein C</fullName>
    </submittedName>
</protein>
<comment type="caution">
    <text evidence="11">The sequence shown here is derived from an EMBL/GenBank/DDBJ whole genome shotgun (WGS) entry which is preliminary data.</text>
</comment>